<evidence type="ECO:0000313" key="8">
    <source>
        <dbReference type="Proteomes" id="UP000253472"/>
    </source>
</evidence>
<keyword evidence="4 6" id="KW-1133">Transmembrane helix</keyword>
<evidence type="ECO:0000256" key="3">
    <source>
        <dbReference type="ARBA" id="ARBA00022692"/>
    </source>
</evidence>
<protein>
    <submittedName>
        <fullName evidence="7">Ethionine resistance-conferring protein 1</fullName>
    </submittedName>
</protein>
<evidence type="ECO:0000256" key="6">
    <source>
        <dbReference type="SAM" id="Phobius"/>
    </source>
</evidence>
<name>A0A367YIZ1_9ASCO</name>
<dbReference type="InterPro" id="IPR002528">
    <property type="entry name" value="MATE_fam"/>
</dbReference>
<feature type="transmembrane region" description="Helical" evidence="6">
    <location>
        <begin position="497"/>
        <end position="520"/>
    </location>
</feature>
<dbReference type="NCBIfam" id="TIGR00797">
    <property type="entry name" value="matE"/>
    <property type="match status" value="1"/>
</dbReference>
<keyword evidence="5 6" id="KW-0472">Membrane</keyword>
<dbReference type="Proteomes" id="UP000253472">
    <property type="component" value="Unassembled WGS sequence"/>
</dbReference>
<dbReference type="GO" id="GO:0015297">
    <property type="term" value="F:antiporter activity"/>
    <property type="evidence" value="ECO:0007669"/>
    <property type="project" value="InterPro"/>
</dbReference>
<dbReference type="CDD" id="cd13132">
    <property type="entry name" value="MATE_eukaryotic"/>
    <property type="match status" value="1"/>
</dbReference>
<dbReference type="OrthoDB" id="2126698at2759"/>
<reference evidence="7 8" key="1">
    <citation type="submission" date="2018-06" db="EMBL/GenBank/DDBJ databases">
        <title>Whole genome sequencing of Candida tropicalis (genome annotated by CSBL at Korea University).</title>
        <authorList>
            <person name="Ahn J."/>
        </authorList>
    </citation>
    <scope>NUCLEOTIDE SEQUENCE [LARGE SCALE GENOMIC DNA]</scope>
    <source>
        <strain evidence="7 8">ATCC 20962</strain>
    </source>
</reference>
<feature type="transmembrane region" description="Helical" evidence="6">
    <location>
        <begin position="168"/>
        <end position="189"/>
    </location>
</feature>
<comment type="similarity">
    <text evidence="2">Belongs to the multi antimicrobial extrusion (MATE) (TC 2.A.66.1) family.</text>
</comment>
<gene>
    <name evidence="7" type="primary">ERC1_0</name>
    <name evidence="7" type="ORF">Cantr_01129</name>
</gene>
<dbReference type="AlphaFoldDB" id="A0A367YIZ1"/>
<feature type="transmembrane region" description="Helical" evidence="6">
    <location>
        <begin position="259"/>
        <end position="285"/>
    </location>
</feature>
<evidence type="ECO:0000256" key="2">
    <source>
        <dbReference type="ARBA" id="ARBA00010199"/>
    </source>
</evidence>
<feature type="transmembrane region" description="Helical" evidence="6">
    <location>
        <begin position="427"/>
        <end position="444"/>
    </location>
</feature>
<feature type="transmembrane region" description="Helical" evidence="6">
    <location>
        <begin position="315"/>
        <end position="342"/>
    </location>
</feature>
<feature type="transmembrane region" description="Helical" evidence="6">
    <location>
        <begin position="362"/>
        <end position="382"/>
    </location>
</feature>
<dbReference type="InterPro" id="IPR045069">
    <property type="entry name" value="MATE_euk"/>
</dbReference>
<feature type="transmembrane region" description="Helical" evidence="6">
    <location>
        <begin position="394"/>
        <end position="415"/>
    </location>
</feature>
<evidence type="ECO:0000256" key="5">
    <source>
        <dbReference type="ARBA" id="ARBA00023136"/>
    </source>
</evidence>
<dbReference type="GO" id="GO:0042910">
    <property type="term" value="F:xenobiotic transmembrane transporter activity"/>
    <property type="evidence" value="ECO:0007669"/>
    <property type="project" value="InterPro"/>
</dbReference>
<dbReference type="PANTHER" id="PTHR11206">
    <property type="entry name" value="MULTIDRUG RESISTANCE PROTEIN"/>
    <property type="match status" value="1"/>
</dbReference>
<sequence length="537" mass="58600">MSSHQDRRHQFTHSNTQRRASVVYGSVDANVFDEESQDTGVPVSLPNETQPFAVTHELVEEERELLKAHHISILEDNDHNDDEVRDAFENAIANKDIASTTASFELNHYVGHLGATELAAVSMGAMTANITGYATIQGIATALDTLCPQAFGAKKYTMVGSYLQKCTALIFVVMLPVLFVWVFFGYDLICLILPDKETAKLSAAYLQHVAFGIPAYILFECGKRFLQAQGIFHISTYVLLIAAPSNLIMNLLFVEHIGYLGAPIAVAINYWIMFIGLVLFTLFYVKADDTPTGLHPMNCWGGFSLKDTFQGWGRLILLAIPGLVMLEAEFLAFEILTLMASYLGTTALAAQAVGTTMASLTYQVPFAVGIAASTRIANYLGAELPNAAKITTQVSLGFGLVISMLNCFALLIFQWQIANLFSNDKEVIDTVLGIMWLIALMQISDSMNATSAGTLRGQGATHIGGIVNMVSYYLVGIPLSVYLSFYSPWKGSLDGLWIGSTVALTIIGCVQSYFALFADFDKLCDDARKRTSGSSHV</sequence>
<keyword evidence="8" id="KW-1185">Reference proteome</keyword>
<dbReference type="EMBL" id="QLNQ01000020">
    <property type="protein sequence ID" value="RCK65670.1"/>
    <property type="molecule type" value="Genomic_DNA"/>
</dbReference>
<dbReference type="GO" id="GO:0016020">
    <property type="term" value="C:membrane"/>
    <property type="evidence" value="ECO:0007669"/>
    <property type="project" value="UniProtKB-SubCell"/>
</dbReference>
<proteinExistence type="inferred from homology"/>
<dbReference type="Pfam" id="PF01554">
    <property type="entry name" value="MatE"/>
    <property type="match status" value="2"/>
</dbReference>
<organism evidence="7 8">
    <name type="scientific">Candida viswanathii</name>
    <dbReference type="NCBI Taxonomy" id="5486"/>
    <lineage>
        <taxon>Eukaryota</taxon>
        <taxon>Fungi</taxon>
        <taxon>Dikarya</taxon>
        <taxon>Ascomycota</taxon>
        <taxon>Saccharomycotina</taxon>
        <taxon>Pichiomycetes</taxon>
        <taxon>Debaryomycetaceae</taxon>
        <taxon>Candida/Lodderomyces clade</taxon>
        <taxon>Candida</taxon>
    </lineage>
</organism>
<evidence type="ECO:0000256" key="4">
    <source>
        <dbReference type="ARBA" id="ARBA00022989"/>
    </source>
</evidence>
<evidence type="ECO:0000313" key="7">
    <source>
        <dbReference type="EMBL" id="RCK65670.1"/>
    </source>
</evidence>
<feature type="transmembrane region" description="Helical" evidence="6">
    <location>
        <begin position="465"/>
        <end position="485"/>
    </location>
</feature>
<keyword evidence="3 6" id="KW-0812">Transmembrane</keyword>
<feature type="transmembrane region" description="Helical" evidence="6">
    <location>
        <begin position="201"/>
        <end position="219"/>
    </location>
</feature>
<comment type="subcellular location">
    <subcellularLocation>
        <location evidence="1">Membrane</location>
        <topology evidence="1">Multi-pass membrane protein</topology>
    </subcellularLocation>
</comment>
<comment type="caution">
    <text evidence="7">The sequence shown here is derived from an EMBL/GenBank/DDBJ whole genome shotgun (WGS) entry which is preliminary data.</text>
</comment>
<dbReference type="STRING" id="5486.A0A367YIZ1"/>
<evidence type="ECO:0000256" key="1">
    <source>
        <dbReference type="ARBA" id="ARBA00004141"/>
    </source>
</evidence>
<accession>A0A367YIZ1</accession>
<dbReference type="GO" id="GO:1990961">
    <property type="term" value="P:xenobiotic detoxification by transmembrane export across the plasma membrane"/>
    <property type="evidence" value="ECO:0007669"/>
    <property type="project" value="InterPro"/>
</dbReference>
<feature type="transmembrane region" description="Helical" evidence="6">
    <location>
        <begin position="231"/>
        <end position="253"/>
    </location>
</feature>